<dbReference type="PRINTS" id="PR00193">
    <property type="entry name" value="MYOSINHEAVY"/>
</dbReference>
<proteinExistence type="inferred from homology"/>
<evidence type="ECO:0000313" key="13">
    <source>
        <dbReference type="Proteomes" id="UP000694865"/>
    </source>
</evidence>
<keyword evidence="11" id="KW-0009">Actin-binding</keyword>
<keyword evidence="6 11" id="KW-0067">ATP-binding</keyword>
<dbReference type="Pfam" id="PF00063">
    <property type="entry name" value="Myosin_head"/>
    <property type="match status" value="1"/>
</dbReference>
<dbReference type="InterPro" id="IPR036961">
    <property type="entry name" value="Kinesin_motor_dom_sf"/>
</dbReference>
<dbReference type="InterPro" id="IPR052409">
    <property type="entry name" value="Myosin-III_kinase_activity"/>
</dbReference>
<dbReference type="Proteomes" id="UP000694865">
    <property type="component" value="Unplaced"/>
</dbReference>
<protein>
    <submittedName>
        <fullName evidence="14">Myosin-IIIa-like</fullName>
    </submittedName>
</protein>
<evidence type="ECO:0000256" key="2">
    <source>
        <dbReference type="ARBA" id="ARBA00004316"/>
    </source>
</evidence>
<dbReference type="Gene3D" id="3.40.850.10">
    <property type="entry name" value="Kinesin motor domain"/>
    <property type="match status" value="1"/>
</dbReference>
<dbReference type="PROSITE" id="PS51456">
    <property type="entry name" value="MYOSIN_MOTOR"/>
    <property type="match status" value="1"/>
</dbReference>
<feature type="binding site" evidence="11">
    <location>
        <begin position="104"/>
        <end position="111"/>
    </location>
    <ligand>
        <name>ATP</name>
        <dbReference type="ChEBI" id="CHEBI:30616"/>
    </ligand>
</feature>
<comment type="similarity">
    <text evidence="11">Belongs to the TRAFAC class myosin-kinesin ATPase superfamily. Myosin family.</text>
</comment>
<keyword evidence="4" id="KW-0677">Repeat</keyword>
<comment type="subcellular location">
    <subcellularLocation>
        <location evidence="2">Cell projection</location>
    </subcellularLocation>
    <subcellularLocation>
        <location evidence="1">Cytoplasm</location>
        <location evidence="1">Cytoskeleton</location>
    </subcellularLocation>
</comment>
<keyword evidence="8 11" id="KW-0505">Motor protein</keyword>
<keyword evidence="13" id="KW-1185">Reference proteome</keyword>
<evidence type="ECO:0000256" key="4">
    <source>
        <dbReference type="ARBA" id="ARBA00022737"/>
    </source>
</evidence>
<gene>
    <name evidence="14" type="primary">LOC102806069</name>
</gene>
<evidence type="ECO:0000313" key="14">
    <source>
        <dbReference type="RefSeq" id="XP_006823684.1"/>
    </source>
</evidence>
<comment type="caution">
    <text evidence="11">Lacks conserved residue(s) required for the propagation of feature annotation.</text>
</comment>
<accession>A0ABM0MUJ3</accession>
<sequence length="165" mass="18504">MARPPVGQINDLTTLANLDENILLEELRYRYGKDQIYTYVGDILVAINPFRDIGIYDKKYSDLYKHGKKSTLPPHLFAIADSAYQSMMGLLPSRDRNQCIVISGESGAGKTESTKLIIKQIIELCKGNTQLEQQILQVNPLLEAFGNAQTLMNDNSSRFGKYLSS</sequence>
<keyword evidence="9" id="KW-0206">Cytoskeleton</keyword>
<evidence type="ECO:0000256" key="1">
    <source>
        <dbReference type="ARBA" id="ARBA00004245"/>
    </source>
</evidence>
<name>A0ABM0MUJ3_SACKO</name>
<dbReference type="RefSeq" id="XP_006823684.1">
    <property type="nucleotide sequence ID" value="XM_006823621.1"/>
</dbReference>
<dbReference type="PANTHER" id="PTHR46256">
    <property type="entry name" value="AGAP011099-PA"/>
    <property type="match status" value="1"/>
</dbReference>
<keyword evidence="5 11" id="KW-0547">Nucleotide-binding</keyword>
<evidence type="ECO:0000256" key="9">
    <source>
        <dbReference type="ARBA" id="ARBA00023212"/>
    </source>
</evidence>
<dbReference type="SUPFAM" id="SSF52540">
    <property type="entry name" value="P-loop containing nucleoside triphosphate hydrolases"/>
    <property type="match status" value="1"/>
</dbReference>
<evidence type="ECO:0000256" key="11">
    <source>
        <dbReference type="PROSITE-ProRule" id="PRU00782"/>
    </source>
</evidence>
<evidence type="ECO:0000259" key="12">
    <source>
        <dbReference type="PROSITE" id="PS51456"/>
    </source>
</evidence>
<dbReference type="InterPro" id="IPR027417">
    <property type="entry name" value="P-loop_NTPase"/>
</dbReference>
<dbReference type="GeneID" id="102806069"/>
<organism evidence="13 14">
    <name type="scientific">Saccoglossus kowalevskii</name>
    <name type="common">Acorn worm</name>
    <dbReference type="NCBI Taxonomy" id="10224"/>
    <lineage>
        <taxon>Eukaryota</taxon>
        <taxon>Metazoa</taxon>
        <taxon>Hemichordata</taxon>
        <taxon>Enteropneusta</taxon>
        <taxon>Harrimaniidae</taxon>
        <taxon>Saccoglossus</taxon>
    </lineage>
</organism>
<feature type="domain" description="Myosin motor" evidence="12">
    <location>
        <begin position="7"/>
        <end position="165"/>
    </location>
</feature>
<dbReference type="InterPro" id="IPR001609">
    <property type="entry name" value="Myosin_head_motor_dom-like"/>
</dbReference>
<evidence type="ECO:0000256" key="10">
    <source>
        <dbReference type="ARBA" id="ARBA00023273"/>
    </source>
</evidence>
<dbReference type="PANTHER" id="PTHR46256:SF5">
    <property type="entry name" value="MYOSIN-IIIB-LIKE"/>
    <property type="match status" value="1"/>
</dbReference>
<evidence type="ECO:0000256" key="3">
    <source>
        <dbReference type="ARBA" id="ARBA00022490"/>
    </source>
</evidence>
<dbReference type="SMART" id="SM00242">
    <property type="entry name" value="MYSc"/>
    <property type="match status" value="1"/>
</dbReference>
<reference evidence="14" key="1">
    <citation type="submission" date="2025-08" db="UniProtKB">
        <authorList>
            <consortium name="RefSeq"/>
        </authorList>
    </citation>
    <scope>IDENTIFICATION</scope>
    <source>
        <tissue evidence="14">Testes</tissue>
    </source>
</reference>
<evidence type="ECO:0000256" key="6">
    <source>
        <dbReference type="ARBA" id="ARBA00022840"/>
    </source>
</evidence>
<keyword evidence="7 11" id="KW-0518">Myosin</keyword>
<keyword evidence="10" id="KW-0966">Cell projection</keyword>
<evidence type="ECO:0000256" key="8">
    <source>
        <dbReference type="ARBA" id="ARBA00023175"/>
    </source>
</evidence>
<evidence type="ECO:0000256" key="5">
    <source>
        <dbReference type="ARBA" id="ARBA00022741"/>
    </source>
</evidence>
<keyword evidence="3" id="KW-0963">Cytoplasm</keyword>
<evidence type="ECO:0000256" key="7">
    <source>
        <dbReference type="ARBA" id="ARBA00023123"/>
    </source>
</evidence>